<reference evidence="1 2" key="1">
    <citation type="journal article" date="2015" name="Biotechnol. Biofuels">
        <title>Enhanced degradation of softwood versus hardwood by the white-rot fungus Pycnoporus coccineus.</title>
        <authorList>
            <person name="Couturier M."/>
            <person name="Navarro D."/>
            <person name="Chevret D."/>
            <person name="Henrissat B."/>
            <person name="Piumi F."/>
            <person name="Ruiz-Duenas F.J."/>
            <person name="Martinez A.T."/>
            <person name="Grigoriev I.V."/>
            <person name="Riley R."/>
            <person name="Lipzen A."/>
            <person name="Berrin J.G."/>
            <person name="Master E.R."/>
            <person name="Rosso M.N."/>
        </authorList>
    </citation>
    <scope>NUCLEOTIDE SEQUENCE [LARGE SCALE GENOMIC DNA]</scope>
    <source>
        <strain evidence="1 2">BRFM310</strain>
    </source>
</reference>
<accession>A0A1Y2IWL1</accession>
<dbReference type="Proteomes" id="UP000193067">
    <property type="component" value="Unassembled WGS sequence"/>
</dbReference>
<dbReference type="AlphaFoldDB" id="A0A1Y2IWL1"/>
<evidence type="ECO:0000313" key="2">
    <source>
        <dbReference type="Proteomes" id="UP000193067"/>
    </source>
</evidence>
<dbReference type="STRING" id="1353009.A0A1Y2IWL1"/>
<dbReference type="OrthoDB" id="3224367at2759"/>
<organism evidence="1 2">
    <name type="scientific">Trametes coccinea (strain BRFM310)</name>
    <name type="common">Pycnoporus coccineus</name>
    <dbReference type="NCBI Taxonomy" id="1353009"/>
    <lineage>
        <taxon>Eukaryota</taxon>
        <taxon>Fungi</taxon>
        <taxon>Dikarya</taxon>
        <taxon>Basidiomycota</taxon>
        <taxon>Agaricomycotina</taxon>
        <taxon>Agaricomycetes</taxon>
        <taxon>Polyporales</taxon>
        <taxon>Polyporaceae</taxon>
        <taxon>Trametes</taxon>
    </lineage>
</organism>
<sequence length="174" mass="19461">MSRLFPQPCPELPDFQSLVVKGLYDASAPVHLLLSHITQHPDATVILLTPSREQFKESLVELNDEWISQNSGHGRVCAVAQRTEIFYPPTLAHLRLLLSMLHEYHGVVHHPKTTLASAPSMLVLHEISSYFNAPSSEATVAAYLSVISSALALTSSWSPQWFQSWWYSTRGLLI</sequence>
<gene>
    <name evidence="1" type="ORF">PYCCODRAFT_147854</name>
</gene>
<evidence type="ECO:0000313" key="1">
    <source>
        <dbReference type="EMBL" id="OSD04332.1"/>
    </source>
</evidence>
<protein>
    <submittedName>
        <fullName evidence="1">Uncharacterized protein</fullName>
    </submittedName>
</protein>
<proteinExistence type="predicted"/>
<name>A0A1Y2IWL1_TRAC3</name>
<keyword evidence="2" id="KW-1185">Reference proteome</keyword>
<dbReference type="EMBL" id="KZ084097">
    <property type="protein sequence ID" value="OSD04332.1"/>
    <property type="molecule type" value="Genomic_DNA"/>
</dbReference>